<name>A0A0F8WAU1_9ZZZZ</name>
<evidence type="ECO:0000259" key="3">
    <source>
        <dbReference type="SMART" id="SM00560"/>
    </source>
</evidence>
<dbReference type="SMART" id="SM00560">
    <property type="entry name" value="LamGL"/>
    <property type="match status" value="1"/>
</dbReference>
<dbReference type="InterPro" id="IPR013320">
    <property type="entry name" value="ConA-like_dom_sf"/>
</dbReference>
<dbReference type="Gene3D" id="2.60.120.200">
    <property type="match status" value="1"/>
</dbReference>
<feature type="non-terminal residue" evidence="4">
    <location>
        <position position="1"/>
    </location>
</feature>
<sequence>LSSPITFSAWINPSVLDSNDNPVVYNTTYFQVWSNKIRFVINNAAATAYTITSADTWYHVVGTYDKDADPSDNIKLYVDGVLRDEYGWPNEIAAGNLLIGAYTGPQLYFDGLVDDVRIYNRALDADEVKHLYNSTLFTRYFYVENVNRDTGGDIVTSGGTEDPTTQKVTAVLQWDTSQGTQEFTFFEYMTRWRNRVFHQSDWSGGSGQDSVITVPNERFASSSGVDTATPGQFRIEGL</sequence>
<keyword evidence="2" id="KW-1015">Disulfide bond</keyword>
<keyword evidence="1" id="KW-0732">Signal</keyword>
<dbReference type="InterPro" id="IPR006558">
    <property type="entry name" value="LamG-like"/>
</dbReference>
<feature type="domain" description="LamG-like jellyroll fold" evidence="3">
    <location>
        <begin position="3"/>
        <end position="126"/>
    </location>
</feature>
<evidence type="ECO:0000256" key="1">
    <source>
        <dbReference type="ARBA" id="ARBA00022729"/>
    </source>
</evidence>
<dbReference type="EMBL" id="LAZR01066279">
    <property type="protein sequence ID" value="KKK53892.1"/>
    <property type="molecule type" value="Genomic_DNA"/>
</dbReference>
<comment type="caution">
    <text evidence="4">The sequence shown here is derived from an EMBL/GenBank/DDBJ whole genome shotgun (WGS) entry which is preliminary data.</text>
</comment>
<protein>
    <recommendedName>
        <fullName evidence="3">LamG-like jellyroll fold domain-containing protein</fullName>
    </recommendedName>
</protein>
<dbReference type="Pfam" id="PF13385">
    <property type="entry name" value="Laminin_G_3"/>
    <property type="match status" value="1"/>
</dbReference>
<dbReference type="AlphaFoldDB" id="A0A0F8WAU1"/>
<evidence type="ECO:0000313" key="4">
    <source>
        <dbReference type="EMBL" id="KKK53892.1"/>
    </source>
</evidence>
<accession>A0A0F8WAU1</accession>
<evidence type="ECO:0000256" key="2">
    <source>
        <dbReference type="ARBA" id="ARBA00023157"/>
    </source>
</evidence>
<gene>
    <name evidence="4" type="ORF">LCGC14_3090210</name>
</gene>
<dbReference type="SUPFAM" id="SSF49899">
    <property type="entry name" value="Concanavalin A-like lectins/glucanases"/>
    <property type="match status" value="1"/>
</dbReference>
<reference evidence="4" key="1">
    <citation type="journal article" date="2015" name="Nature">
        <title>Complex archaea that bridge the gap between prokaryotes and eukaryotes.</title>
        <authorList>
            <person name="Spang A."/>
            <person name="Saw J.H."/>
            <person name="Jorgensen S.L."/>
            <person name="Zaremba-Niedzwiedzka K."/>
            <person name="Martijn J."/>
            <person name="Lind A.E."/>
            <person name="van Eijk R."/>
            <person name="Schleper C."/>
            <person name="Guy L."/>
            <person name="Ettema T.J."/>
        </authorList>
    </citation>
    <scope>NUCLEOTIDE SEQUENCE</scope>
</reference>
<proteinExistence type="predicted"/>
<organism evidence="4">
    <name type="scientific">marine sediment metagenome</name>
    <dbReference type="NCBI Taxonomy" id="412755"/>
    <lineage>
        <taxon>unclassified sequences</taxon>
        <taxon>metagenomes</taxon>
        <taxon>ecological metagenomes</taxon>
    </lineage>
</organism>